<accession>A0ABX2N6S6</accession>
<sequence>MNFPHQDLERAISDDYAGVATKVADRQALLAHAIARQASSQSARYYDAASKGLIVPQSATPASFLDNRMAYFAGRMRSDMASRKKANLFGTGCFRPDLANRKIDDMNE</sequence>
<organism evidence="1 2">
    <name type="scientific">Parasphingorhabdus flavimaris</name>
    <dbReference type="NCBI Taxonomy" id="266812"/>
    <lineage>
        <taxon>Bacteria</taxon>
        <taxon>Pseudomonadati</taxon>
        <taxon>Pseudomonadota</taxon>
        <taxon>Alphaproteobacteria</taxon>
        <taxon>Sphingomonadales</taxon>
        <taxon>Sphingomonadaceae</taxon>
        <taxon>Parasphingorhabdus</taxon>
    </lineage>
</organism>
<evidence type="ECO:0000313" key="2">
    <source>
        <dbReference type="Proteomes" id="UP000652427"/>
    </source>
</evidence>
<keyword evidence="2" id="KW-1185">Reference proteome</keyword>
<name>A0ABX2N6S6_9SPHN</name>
<reference evidence="1 2" key="1">
    <citation type="submission" date="2020-06" db="EMBL/GenBank/DDBJ databases">
        <authorList>
            <person name="Kim S.-J."/>
            <person name="Park S.-J."/>
        </authorList>
    </citation>
    <scope>NUCLEOTIDE SEQUENCE [LARGE SCALE GENOMIC DNA]</scope>
    <source>
        <strain evidence="1 2">SW-151</strain>
    </source>
</reference>
<comment type="caution">
    <text evidence="1">The sequence shown here is derived from an EMBL/GenBank/DDBJ whole genome shotgun (WGS) entry which is preliminary data.</text>
</comment>
<gene>
    <name evidence="1" type="ORF">HUO14_16030</name>
</gene>
<dbReference type="EMBL" id="JABWMH010000005">
    <property type="protein sequence ID" value="NVD29408.1"/>
    <property type="molecule type" value="Genomic_DNA"/>
</dbReference>
<dbReference type="Proteomes" id="UP000652427">
    <property type="component" value="Unassembled WGS sequence"/>
</dbReference>
<protein>
    <submittedName>
        <fullName evidence="1">Uncharacterized protein</fullName>
    </submittedName>
</protein>
<proteinExistence type="predicted"/>
<dbReference type="RefSeq" id="WP_176280834.1">
    <property type="nucleotide sequence ID" value="NZ_JABWMH010000005.1"/>
</dbReference>
<evidence type="ECO:0000313" key="1">
    <source>
        <dbReference type="EMBL" id="NVD29408.1"/>
    </source>
</evidence>